<gene>
    <name evidence="1" type="ORF">Adu01nite_94940</name>
</gene>
<dbReference type="Proteomes" id="UP000637628">
    <property type="component" value="Unassembled WGS sequence"/>
</dbReference>
<protein>
    <submittedName>
        <fullName evidence="1">Uncharacterized protein</fullName>
    </submittedName>
</protein>
<sequence>MELCLVALTAHLASRIEVEPGLLDQIFLRVGSVPESGDEEVVEARESCLVEDYRRILSKIEQQEYPWLYQAINGTGRVVDYEFGYGRGFLLLPQEVVEIASGIATEGWLQDVPNIYPQQQVARYFTRAADRGYSIIGGVG</sequence>
<name>A0ABQ3ZF30_9ACTN</name>
<organism evidence="1 2">
    <name type="scientific">Paractinoplanes durhamensis</name>
    <dbReference type="NCBI Taxonomy" id="113563"/>
    <lineage>
        <taxon>Bacteria</taxon>
        <taxon>Bacillati</taxon>
        <taxon>Actinomycetota</taxon>
        <taxon>Actinomycetes</taxon>
        <taxon>Micromonosporales</taxon>
        <taxon>Micromonosporaceae</taxon>
        <taxon>Paractinoplanes</taxon>
    </lineage>
</organism>
<proteinExistence type="predicted"/>
<accession>A0ABQ3ZF30</accession>
<evidence type="ECO:0000313" key="2">
    <source>
        <dbReference type="Proteomes" id="UP000637628"/>
    </source>
</evidence>
<reference evidence="1 2" key="1">
    <citation type="submission" date="2021-01" db="EMBL/GenBank/DDBJ databases">
        <title>Whole genome shotgun sequence of Actinoplanes durhamensis NBRC 14914.</title>
        <authorList>
            <person name="Komaki H."/>
            <person name="Tamura T."/>
        </authorList>
    </citation>
    <scope>NUCLEOTIDE SEQUENCE [LARGE SCALE GENOMIC DNA]</scope>
    <source>
        <strain evidence="1 2">NBRC 14914</strain>
    </source>
</reference>
<evidence type="ECO:0000313" key="1">
    <source>
        <dbReference type="EMBL" id="GIE08144.1"/>
    </source>
</evidence>
<dbReference type="EMBL" id="BOML01000110">
    <property type="protein sequence ID" value="GIE08144.1"/>
    <property type="molecule type" value="Genomic_DNA"/>
</dbReference>
<comment type="caution">
    <text evidence="1">The sequence shown here is derived from an EMBL/GenBank/DDBJ whole genome shotgun (WGS) entry which is preliminary data.</text>
</comment>
<keyword evidence="2" id="KW-1185">Reference proteome</keyword>